<dbReference type="SMART" id="SM00724">
    <property type="entry name" value="TLC"/>
    <property type="match status" value="1"/>
</dbReference>
<sequence length="619" mass="69890">MSALRKGRPDLPKVDLALTLACLTLFVCDTALFARNEGPHVVAELVVYMIITAVAIMGCRAGAKRLGLLVGTKEALEAPRNLRKFGDQSWQLVVHVLMTFYEVLLLQRNGWRWWHDTRTLWTEPWQASGQCPADLRSLYIAQLAIWFVTAFSHKFVEAKHNDYFVMYGHHVATLGLVSLSYFNGWQPIGLSTLVVHDGSDIIVDLLKMVNYLGYDAKSGTFLAEIFFALNLVTWFLCRMYFFITRVIRSTLPKDFFAPGWGDYDIPAPLVSLGGRPAEDQPHVAEPRMSALWKRRRGTLQELQVPPRSLTSSSVVEDGSATPELELDSSVEKMLSCSTTCTELVSSWSRQVSRNVEAPHWLPGYEMVEVLGKGSVGKVLRATRLSDGLDVAVKAMDARDEQQVRERRREFEILNRLNHPNLVYAWDFIECELKVAMILSYHPGSTLDVMVKSLPERCFGEEVAQKLFFMLMSAIKYLHDHHVVHRDIKAENIIIAMDHQDLHLADFNVAKDLQEGGALTMTGTLQYSAPEVLDGFSPSHGQDIWGAGLCLHVMVAGRLPHRMTDSLEHFAATMRRNPIRWSSWSHISDAGKDTVRQCLCVEELKRPTASQILELPWLAE</sequence>
<evidence type="ECO:0000256" key="2">
    <source>
        <dbReference type="ARBA" id="ARBA00022692"/>
    </source>
</evidence>
<dbReference type="Proteomes" id="UP001642464">
    <property type="component" value="Unassembled WGS sequence"/>
</dbReference>
<feature type="transmembrane region" description="Helical" evidence="7">
    <location>
        <begin position="46"/>
        <end position="63"/>
    </location>
</feature>
<evidence type="ECO:0000259" key="8">
    <source>
        <dbReference type="PROSITE" id="PS50011"/>
    </source>
</evidence>
<evidence type="ECO:0000313" key="9">
    <source>
        <dbReference type="EMBL" id="CAK9004395.1"/>
    </source>
</evidence>
<dbReference type="SUPFAM" id="SSF56112">
    <property type="entry name" value="Protein kinase-like (PK-like)"/>
    <property type="match status" value="1"/>
</dbReference>
<keyword evidence="5 7" id="KW-1133">Transmembrane helix</keyword>
<reference evidence="9 10" key="1">
    <citation type="submission" date="2024-02" db="EMBL/GenBank/DDBJ databases">
        <authorList>
            <person name="Chen Y."/>
            <person name="Shah S."/>
            <person name="Dougan E. K."/>
            <person name="Thang M."/>
            <person name="Chan C."/>
        </authorList>
    </citation>
    <scope>NUCLEOTIDE SEQUENCE [LARGE SCALE GENOMIC DNA]</scope>
</reference>
<dbReference type="Pfam" id="PF03798">
    <property type="entry name" value="TRAM_LAG1_CLN8"/>
    <property type="match status" value="1"/>
</dbReference>
<dbReference type="PANTHER" id="PTHR24346:SF30">
    <property type="entry name" value="MATERNAL EMBRYONIC LEUCINE ZIPPER KINASE"/>
    <property type="match status" value="1"/>
</dbReference>
<keyword evidence="9" id="KW-0418">Kinase</keyword>
<evidence type="ECO:0000256" key="1">
    <source>
        <dbReference type="ARBA" id="ARBA00004141"/>
    </source>
</evidence>
<dbReference type="PROSITE" id="PS50011">
    <property type="entry name" value="PROTEIN_KINASE_DOM"/>
    <property type="match status" value="1"/>
</dbReference>
<keyword evidence="2 7" id="KW-0812">Transmembrane</keyword>
<evidence type="ECO:0000256" key="6">
    <source>
        <dbReference type="ARBA" id="ARBA00023136"/>
    </source>
</evidence>
<dbReference type="InterPro" id="IPR006634">
    <property type="entry name" value="TLC-dom"/>
</dbReference>
<keyword evidence="3" id="KW-0547">Nucleotide-binding</keyword>
<comment type="subcellular location">
    <subcellularLocation>
        <location evidence="1">Membrane</location>
        <topology evidence="1">Multi-pass membrane protein</topology>
    </subcellularLocation>
</comment>
<accession>A0ABP0IP68</accession>
<dbReference type="SMART" id="SM00220">
    <property type="entry name" value="S_TKc"/>
    <property type="match status" value="1"/>
</dbReference>
<evidence type="ECO:0000256" key="3">
    <source>
        <dbReference type="ARBA" id="ARBA00022741"/>
    </source>
</evidence>
<comment type="caution">
    <text evidence="9">The sequence shown here is derived from an EMBL/GenBank/DDBJ whole genome shotgun (WGS) entry which is preliminary data.</text>
</comment>
<keyword evidence="9" id="KW-0808">Transferase</keyword>
<keyword evidence="10" id="KW-1185">Reference proteome</keyword>
<organism evidence="9 10">
    <name type="scientific">Durusdinium trenchii</name>
    <dbReference type="NCBI Taxonomy" id="1381693"/>
    <lineage>
        <taxon>Eukaryota</taxon>
        <taxon>Sar</taxon>
        <taxon>Alveolata</taxon>
        <taxon>Dinophyceae</taxon>
        <taxon>Suessiales</taxon>
        <taxon>Symbiodiniaceae</taxon>
        <taxon>Durusdinium</taxon>
    </lineage>
</organism>
<dbReference type="InterPro" id="IPR011009">
    <property type="entry name" value="Kinase-like_dom_sf"/>
</dbReference>
<evidence type="ECO:0000256" key="4">
    <source>
        <dbReference type="ARBA" id="ARBA00022840"/>
    </source>
</evidence>
<feature type="transmembrane region" description="Helical" evidence="7">
    <location>
        <begin position="163"/>
        <end position="182"/>
    </location>
</feature>
<evidence type="ECO:0000313" key="10">
    <source>
        <dbReference type="Proteomes" id="UP001642464"/>
    </source>
</evidence>
<gene>
    <name evidence="9" type="ORF">SCF082_LOCUS8157</name>
</gene>
<dbReference type="InterPro" id="IPR008271">
    <property type="entry name" value="Ser/Thr_kinase_AS"/>
</dbReference>
<keyword evidence="6 7" id="KW-0472">Membrane</keyword>
<dbReference type="GO" id="GO:0016301">
    <property type="term" value="F:kinase activity"/>
    <property type="evidence" value="ECO:0007669"/>
    <property type="project" value="UniProtKB-KW"/>
</dbReference>
<evidence type="ECO:0000256" key="5">
    <source>
        <dbReference type="ARBA" id="ARBA00022989"/>
    </source>
</evidence>
<evidence type="ECO:0000256" key="7">
    <source>
        <dbReference type="SAM" id="Phobius"/>
    </source>
</evidence>
<dbReference type="InterPro" id="IPR000719">
    <property type="entry name" value="Prot_kinase_dom"/>
</dbReference>
<name>A0ABP0IP68_9DINO</name>
<protein>
    <submittedName>
        <fullName evidence="9">Calcium/calmodulin-dependent protein kinase I</fullName>
    </submittedName>
</protein>
<feature type="transmembrane region" description="Helical" evidence="7">
    <location>
        <begin position="221"/>
        <end position="243"/>
    </location>
</feature>
<keyword evidence="4" id="KW-0067">ATP-binding</keyword>
<dbReference type="Gene3D" id="1.10.510.10">
    <property type="entry name" value="Transferase(Phosphotransferase) domain 1"/>
    <property type="match status" value="1"/>
</dbReference>
<dbReference type="PROSITE" id="PS00108">
    <property type="entry name" value="PROTEIN_KINASE_ST"/>
    <property type="match status" value="1"/>
</dbReference>
<feature type="transmembrane region" description="Helical" evidence="7">
    <location>
        <begin position="138"/>
        <end position="156"/>
    </location>
</feature>
<dbReference type="Pfam" id="PF00069">
    <property type="entry name" value="Pkinase"/>
    <property type="match status" value="1"/>
</dbReference>
<feature type="domain" description="Protein kinase" evidence="8">
    <location>
        <begin position="364"/>
        <end position="617"/>
    </location>
</feature>
<dbReference type="PANTHER" id="PTHR24346">
    <property type="entry name" value="MAP/MICROTUBULE AFFINITY-REGULATING KINASE"/>
    <property type="match status" value="1"/>
</dbReference>
<dbReference type="EMBL" id="CAXAMM010004658">
    <property type="protein sequence ID" value="CAK9004395.1"/>
    <property type="molecule type" value="Genomic_DNA"/>
</dbReference>
<proteinExistence type="predicted"/>